<dbReference type="AlphaFoldDB" id="A0A5S4FE28"/>
<evidence type="ECO:0000313" key="1">
    <source>
        <dbReference type="EMBL" id="TMR16765.1"/>
    </source>
</evidence>
<dbReference type="RefSeq" id="WP_138668455.1">
    <property type="nucleotide sequence ID" value="NZ_VCKY01000084.1"/>
</dbReference>
<comment type="caution">
    <text evidence="1">The sequence shown here is derived from an EMBL/GenBank/DDBJ whole genome shotgun (WGS) entry which is preliminary data.</text>
</comment>
<protein>
    <submittedName>
        <fullName evidence="1">Uncharacterized protein</fullName>
    </submittedName>
</protein>
<organism evidence="1 2">
    <name type="scientific">Nonomuraea turkmeniaca</name>
    <dbReference type="NCBI Taxonomy" id="103838"/>
    <lineage>
        <taxon>Bacteria</taxon>
        <taxon>Bacillati</taxon>
        <taxon>Actinomycetota</taxon>
        <taxon>Actinomycetes</taxon>
        <taxon>Streptosporangiales</taxon>
        <taxon>Streptosporangiaceae</taxon>
        <taxon>Nonomuraea</taxon>
    </lineage>
</organism>
<reference evidence="1 2" key="1">
    <citation type="submission" date="2019-05" db="EMBL/GenBank/DDBJ databases">
        <title>Draft genome sequence of Nonomuraea turkmeniaca DSM 43926.</title>
        <authorList>
            <person name="Saricaoglu S."/>
            <person name="Isik K."/>
        </authorList>
    </citation>
    <scope>NUCLEOTIDE SEQUENCE [LARGE SCALE GENOMIC DNA]</scope>
    <source>
        <strain evidence="1 2">DSM 43926</strain>
    </source>
</reference>
<keyword evidence="2" id="KW-1185">Reference proteome</keyword>
<gene>
    <name evidence="1" type="ORF">ETD86_24255</name>
</gene>
<proteinExistence type="predicted"/>
<name>A0A5S4FE28_9ACTN</name>
<dbReference type="Proteomes" id="UP000309128">
    <property type="component" value="Unassembled WGS sequence"/>
</dbReference>
<accession>A0A5S4FE28</accession>
<evidence type="ECO:0000313" key="2">
    <source>
        <dbReference type="Proteomes" id="UP000309128"/>
    </source>
</evidence>
<sequence length="59" mass="6796">MSHWNDWTIASASWSAGRRVGGRRTGPERHWTLRATTVQWSFDLLSSPEPLVERSMLQV</sequence>
<dbReference type="EMBL" id="VCKY01000084">
    <property type="protein sequence ID" value="TMR16765.1"/>
    <property type="molecule type" value="Genomic_DNA"/>
</dbReference>